<keyword evidence="4" id="KW-0812">Transmembrane</keyword>
<keyword evidence="4" id="KW-1133">Transmembrane helix</keyword>
<keyword evidence="2 4" id="KW-0472">Membrane</keyword>
<feature type="transmembrane region" description="Helical" evidence="4">
    <location>
        <begin position="216"/>
        <end position="239"/>
    </location>
</feature>
<comment type="caution">
    <text evidence="6">The sequence shown here is derived from an EMBL/GenBank/DDBJ whole genome shotgun (WGS) entry which is preliminary data.</text>
</comment>
<protein>
    <submittedName>
        <fullName evidence="6">Hemicentin-1-like isoform X8</fullName>
    </submittedName>
</protein>
<sequence>MCFCLPEPEVITVDEGSDVILPCSLSRQDITNKMFEWKKGGRQVFLYDDEDHSNIVNTGQDQQFKGRVEHFPDELKSGDASIIIKDTKVTDSGEYICEFPNLNPRQIFQMKLDVVAVEAPQPSVKILDQTKFSAELQCEVGGAFPKPELHWEDGAGNKLLARDPQVTERGRRYDIILKTTVTKTDIYRCVVTQKEINHQTHDDIHVHITGYTAGDIAGIFIAAVVGVVGLVFAVFIRMYRIISFFIKGKAKPSVRILKQTQRVAELQCEVRGAFPKPELHWQDSEGYRLPAPEPQVTKRGIRYDIILKTIVYNTDRYRCVATQKEINHQTHAYIYVHFTEPTIIIMEEGSDVILPCSLGSRQDITNKKFEWKKGGCLMFLYDNGPVNENNQTQDQQFKGRVSHFPDELKSGNASITIRDMKKADTGDYTCEFPDLQPSQIFHIKLVLEPTIIRVGEGRDATLPCSLSSRQDITSEKFVWKKDGRQVFLYDNGPVNDNSQTQDQQFKGRVKHFPDELKSGKTSITIRDMKKADTGDYTCEFTDLQPSQTFHIVLVLGEYFDKTLI</sequence>
<dbReference type="InterPro" id="IPR007110">
    <property type="entry name" value="Ig-like_dom"/>
</dbReference>
<keyword evidence="3" id="KW-0393">Immunoglobulin domain</keyword>
<dbReference type="PANTHER" id="PTHR24100:SF151">
    <property type="entry name" value="ICOS LIGAND"/>
    <property type="match status" value="1"/>
</dbReference>
<evidence type="ECO:0000256" key="3">
    <source>
        <dbReference type="ARBA" id="ARBA00023319"/>
    </source>
</evidence>
<evidence type="ECO:0000313" key="6">
    <source>
        <dbReference type="EMBL" id="CAK6978184.1"/>
    </source>
</evidence>
<feature type="domain" description="Ig-like" evidence="5">
    <location>
        <begin position="122"/>
        <end position="205"/>
    </location>
</feature>
<evidence type="ECO:0000256" key="1">
    <source>
        <dbReference type="ARBA" id="ARBA00004370"/>
    </source>
</evidence>
<dbReference type="Pfam" id="PF07686">
    <property type="entry name" value="V-set"/>
    <property type="match status" value="3"/>
</dbReference>
<proteinExistence type="predicted"/>
<dbReference type="EMBL" id="CAWUFR010000463">
    <property type="protein sequence ID" value="CAK6978184.1"/>
    <property type="molecule type" value="Genomic_DNA"/>
</dbReference>
<feature type="domain" description="Ig-like" evidence="5">
    <location>
        <begin position="252"/>
        <end position="335"/>
    </location>
</feature>
<dbReference type="InterPro" id="IPR036179">
    <property type="entry name" value="Ig-like_dom_sf"/>
</dbReference>
<dbReference type="InterPro" id="IPR050504">
    <property type="entry name" value="IgSF_BTN/MOG"/>
</dbReference>
<evidence type="ECO:0000313" key="7">
    <source>
        <dbReference type="Proteomes" id="UP001314229"/>
    </source>
</evidence>
<dbReference type="InterPro" id="IPR013783">
    <property type="entry name" value="Ig-like_fold"/>
</dbReference>
<dbReference type="GO" id="GO:0005102">
    <property type="term" value="F:signaling receptor binding"/>
    <property type="evidence" value="ECO:0007669"/>
    <property type="project" value="TreeGrafter"/>
</dbReference>
<accession>A0AAV1Q544</accession>
<dbReference type="InterPro" id="IPR003599">
    <property type="entry name" value="Ig_sub"/>
</dbReference>
<dbReference type="Proteomes" id="UP001314229">
    <property type="component" value="Unassembled WGS sequence"/>
</dbReference>
<feature type="domain" description="Ig-like" evidence="5">
    <location>
        <begin position="6"/>
        <end position="113"/>
    </location>
</feature>
<dbReference type="AlphaFoldDB" id="A0AAV1Q544"/>
<reference evidence="6 7" key="1">
    <citation type="submission" date="2024-01" db="EMBL/GenBank/DDBJ databases">
        <authorList>
            <person name="Alioto T."/>
            <person name="Alioto T."/>
            <person name="Gomez Garrido J."/>
        </authorList>
    </citation>
    <scope>NUCLEOTIDE SEQUENCE [LARGE SCALE GENOMIC DNA]</scope>
</reference>
<feature type="domain" description="Ig-like" evidence="5">
    <location>
        <begin position="433"/>
        <end position="550"/>
    </location>
</feature>
<evidence type="ECO:0000259" key="5">
    <source>
        <dbReference type="PROSITE" id="PS50835"/>
    </source>
</evidence>
<organism evidence="6 7">
    <name type="scientific">Scomber scombrus</name>
    <name type="common">Atlantic mackerel</name>
    <name type="synonym">Scomber vernalis</name>
    <dbReference type="NCBI Taxonomy" id="13677"/>
    <lineage>
        <taxon>Eukaryota</taxon>
        <taxon>Metazoa</taxon>
        <taxon>Chordata</taxon>
        <taxon>Craniata</taxon>
        <taxon>Vertebrata</taxon>
        <taxon>Euteleostomi</taxon>
        <taxon>Actinopterygii</taxon>
        <taxon>Neopterygii</taxon>
        <taxon>Teleostei</taxon>
        <taxon>Neoteleostei</taxon>
        <taxon>Acanthomorphata</taxon>
        <taxon>Pelagiaria</taxon>
        <taxon>Scombriformes</taxon>
        <taxon>Scombridae</taxon>
        <taxon>Scomber</taxon>
    </lineage>
</organism>
<dbReference type="SUPFAM" id="SSF48726">
    <property type="entry name" value="Immunoglobulin"/>
    <property type="match status" value="5"/>
</dbReference>
<name>A0AAV1Q544_SCOSC</name>
<dbReference type="GO" id="GO:0001817">
    <property type="term" value="P:regulation of cytokine production"/>
    <property type="evidence" value="ECO:0007669"/>
    <property type="project" value="TreeGrafter"/>
</dbReference>
<dbReference type="InterPro" id="IPR013106">
    <property type="entry name" value="Ig_V-set"/>
</dbReference>
<gene>
    <name evidence="6" type="ORF">FSCOSCO3_A032669</name>
</gene>
<dbReference type="PROSITE" id="PS50835">
    <property type="entry name" value="IG_LIKE"/>
    <property type="match status" value="5"/>
</dbReference>
<dbReference type="GO" id="GO:0050852">
    <property type="term" value="P:T cell receptor signaling pathway"/>
    <property type="evidence" value="ECO:0007669"/>
    <property type="project" value="TreeGrafter"/>
</dbReference>
<evidence type="ECO:0000256" key="2">
    <source>
        <dbReference type="ARBA" id="ARBA00023136"/>
    </source>
</evidence>
<dbReference type="Gene3D" id="2.60.40.10">
    <property type="entry name" value="Immunoglobulins"/>
    <property type="match status" value="5"/>
</dbReference>
<dbReference type="SMART" id="SM00409">
    <property type="entry name" value="IG"/>
    <property type="match status" value="5"/>
</dbReference>
<dbReference type="SMART" id="SM00406">
    <property type="entry name" value="IGv"/>
    <property type="match status" value="3"/>
</dbReference>
<keyword evidence="7" id="KW-1185">Reference proteome</keyword>
<evidence type="ECO:0000256" key="4">
    <source>
        <dbReference type="SAM" id="Phobius"/>
    </source>
</evidence>
<feature type="domain" description="Ig-like" evidence="5">
    <location>
        <begin position="346"/>
        <end position="430"/>
    </location>
</feature>
<comment type="subcellular location">
    <subcellularLocation>
        <location evidence="1">Membrane</location>
    </subcellularLocation>
</comment>
<dbReference type="GO" id="GO:0009897">
    <property type="term" value="C:external side of plasma membrane"/>
    <property type="evidence" value="ECO:0007669"/>
    <property type="project" value="TreeGrafter"/>
</dbReference>
<dbReference type="PANTHER" id="PTHR24100">
    <property type="entry name" value="BUTYROPHILIN"/>
    <property type="match status" value="1"/>
</dbReference>